<feature type="compositionally biased region" description="Basic and acidic residues" evidence="1">
    <location>
        <begin position="298"/>
        <end position="312"/>
    </location>
</feature>
<feature type="region of interest" description="Disordered" evidence="1">
    <location>
        <begin position="298"/>
        <end position="318"/>
    </location>
</feature>
<dbReference type="AlphaFoldDB" id="A0A9P4ML02"/>
<evidence type="ECO:0008006" key="4">
    <source>
        <dbReference type="Google" id="ProtNLM"/>
    </source>
</evidence>
<protein>
    <recommendedName>
        <fullName evidence="4">Phytanoyl-CoA dioxygenase</fullName>
    </recommendedName>
</protein>
<dbReference type="OrthoDB" id="4664297at2759"/>
<evidence type="ECO:0000313" key="3">
    <source>
        <dbReference type="Proteomes" id="UP000799439"/>
    </source>
</evidence>
<comment type="caution">
    <text evidence="2">The sequence shown here is derived from an EMBL/GenBank/DDBJ whole genome shotgun (WGS) entry which is preliminary data.</text>
</comment>
<evidence type="ECO:0000313" key="2">
    <source>
        <dbReference type="EMBL" id="KAF2153689.1"/>
    </source>
</evidence>
<name>A0A9P4ML02_9PEZI</name>
<reference evidence="2" key="1">
    <citation type="journal article" date="2020" name="Stud. Mycol.">
        <title>101 Dothideomycetes genomes: a test case for predicting lifestyles and emergence of pathogens.</title>
        <authorList>
            <person name="Haridas S."/>
            <person name="Albert R."/>
            <person name="Binder M."/>
            <person name="Bloem J."/>
            <person name="Labutti K."/>
            <person name="Salamov A."/>
            <person name="Andreopoulos B."/>
            <person name="Baker S."/>
            <person name="Barry K."/>
            <person name="Bills G."/>
            <person name="Bluhm B."/>
            <person name="Cannon C."/>
            <person name="Castanera R."/>
            <person name="Culley D."/>
            <person name="Daum C."/>
            <person name="Ezra D."/>
            <person name="Gonzalez J."/>
            <person name="Henrissat B."/>
            <person name="Kuo A."/>
            <person name="Liang C."/>
            <person name="Lipzen A."/>
            <person name="Lutzoni F."/>
            <person name="Magnuson J."/>
            <person name="Mondo S."/>
            <person name="Nolan M."/>
            <person name="Ohm R."/>
            <person name="Pangilinan J."/>
            <person name="Park H.-J."/>
            <person name="Ramirez L."/>
            <person name="Alfaro M."/>
            <person name="Sun H."/>
            <person name="Tritt A."/>
            <person name="Yoshinaga Y."/>
            <person name="Zwiers L.-H."/>
            <person name="Turgeon B."/>
            <person name="Goodwin S."/>
            <person name="Spatafora J."/>
            <person name="Crous P."/>
            <person name="Grigoriev I."/>
        </authorList>
    </citation>
    <scope>NUCLEOTIDE SEQUENCE</scope>
    <source>
        <strain evidence="2">CBS 260.36</strain>
    </source>
</reference>
<proteinExistence type="predicted"/>
<dbReference type="EMBL" id="ML996084">
    <property type="protein sequence ID" value="KAF2153689.1"/>
    <property type="molecule type" value="Genomic_DNA"/>
</dbReference>
<gene>
    <name evidence="2" type="ORF">K461DRAFT_292405</name>
</gene>
<organism evidence="2 3">
    <name type="scientific">Myriangium duriaei CBS 260.36</name>
    <dbReference type="NCBI Taxonomy" id="1168546"/>
    <lineage>
        <taxon>Eukaryota</taxon>
        <taxon>Fungi</taxon>
        <taxon>Dikarya</taxon>
        <taxon>Ascomycota</taxon>
        <taxon>Pezizomycotina</taxon>
        <taxon>Dothideomycetes</taxon>
        <taxon>Dothideomycetidae</taxon>
        <taxon>Myriangiales</taxon>
        <taxon>Myriangiaceae</taxon>
        <taxon>Myriangium</taxon>
    </lineage>
</organism>
<sequence length="318" mass="36035">MDSPLNEADVEHFLTHGWVKVSGCFSKSQADDLTTSLWVRLGMSPTNKSTWTRERIHMPSQQTFDSSVFAPKAWTAICQLLGGKDRVAEWSRTWRDSFIVNLGTTAGEGRPLKPHQLYDWHVDGDFFMHYLDSPEQGLLVIPLFADIKPGGGGTFICPPAVKSIAQHLYDHPEGVSPRMLPRGVEAEFGKDGNLLQHQRFYINLAKSFPESAFVEVTGSVGDVFLLHPLMLHGASNNALRIPRVITNPPIALKKPFDFDRKNIKDFSIVERKTLRDLGKENLQGWRITHERERLVPDRIRQQEQMKKEEAKRLAALNS</sequence>
<dbReference type="Gene3D" id="2.60.120.620">
    <property type="entry name" value="q2cbj1_9rhob like domain"/>
    <property type="match status" value="1"/>
</dbReference>
<dbReference type="Proteomes" id="UP000799439">
    <property type="component" value="Unassembled WGS sequence"/>
</dbReference>
<accession>A0A9P4ML02</accession>
<keyword evidence="3" id="KW-1185">Reference proteome</keyword>
<evidence type="ECO:0000256" key="1">
    <source>
        <dbReference type="SAM" id="MobiDB-lite"/>
    </source>
</evidence>
<dbReference type="SUPFAM" id="SSF51197">
    <property type="entry name" value="Clavaminate synthase-like"/>
    <property type="match status" value="1"/>
</dbReference>